<dbReference type="SUPFAM" id="SSF69118">
    <property type="entry name" value="AhpD-like"/>
    <property type="match status" value="1"/>
</dbReference>
<dbReference type="PANTHER" id="PTHR28180:SF2">
    <property type="entry name" value="PEROXISOMAL PROTEIN 2"/>
    <property type="match status" value="1"/>
</dbReference>
<reference evidence="1" key="1">
    <citation type="submission" date="2019-10" db="EMBL/GenBank/DDBJ databases">
        <authorList>
            <consortium name="DOE Joint Genome Institute"/>
            <person name="Kuo A."/>
            <person name="Miyauchi S."/>
            <person name="Kiss E."/>
            <person name="Drula E."/>
            <person name="Kohler A."/>
            <person name="Sanchez-Garcia M."/>
            <person name="Andreopoulos B."/>
            <person name="Barry K.W."/>
            <person name="Bonito G."/>
            <person name="Buee M."/>
            <person name="Carver A."/>
            <person name="Chen C."/>
            <person name="Cichocki N."/>
            <person name="Clum A."/>
            <person name="Culley D."/>
            <person name="Crous P.W."/>
            <person name="Fauchery L."/>
            <person name="Girlanda M."/>
            <person name="Hayes R."/>
            <person name="Keri Z."/>
            <person name="LaButti K."/>
            <person name="Lipzen A."/>
            <person name="Lombard V."/>
            <person name="Magnuson J."/>
            <person name="Maillard F."/>
            <person name="Morin E."/>
            <person name="Murat C."/>
            <person name="Nolan M."/>
            <person name="Ohm R."/>
            <person name="Pangilinan J."/>
            <person name="Pereira M."/>
            <person name="Perotto S."/>
            <person name="Peter M."/>
            <person name="Riley R."/>
            <person name="Sitrit Y."/>
            <person name="Stielow B."/>
            <person name="Szollosi G."/>
            <person name="Zifcakova L."/>
            <person name="Stursova M."/>
            <person name="Spatafora J.W."/>
            <person name="Tedersoo L."/>
            <person name="Vaario L.-M."/>
            <person name="Yamada A."/>
            <person name="Yan M."/>
            <person name="Wang P."/>
            <person name="Xu J."/>
            <person name="Bruns T."/>
            <person name="Baldrian P."/>
            <person name="Vilgalys R."/>
            <person name="Henrissat B."/>
            <person name="Grigoriev I.V."/>
            <person name="Hibbett D."/>
            <person name="Nagy L.G."/>
            <person name="Martin F.M."/>
        </authorList>
    </citation>
    <scope>NUCLEOTIDE SEQUENCE</scope>
    <source>
        <strain evidence="1">BED1</strain>
    </source>
</reference>
<dbReference type="Proteomes" id="UP001194468">
    <property type="component" value="Unassembled WGS sequence"/>
</dbReference>
<comment type="caution">
    <text evidence="1">The sequence shown here is derived from an EMBL/GenBank/DDBJ whole genome shotgun (WGS) entry which is preliminary data.</text>
</comment>
<evidence type="ECO:0000313" key="1">
    <source>
        <dbReference type="EMBL" id="KAF8448782.1"/>
    </source>
</evidence>
<keyword evidence="2" id="KW-1185">Reference proteome</keyword>
<name>A0AAD4GK21_BOLED</name>
<dbReference type="InterPro" id="IPR052999">
    <property type="entry name" value="PTS1_Protein"/>
</dbReference>
<reference evidence="1" key="2">
    <citation type="journal article" date="2020" name="Nat. Commun.">
        <title>Large-scale genome sequencing of mycorrhizal fungi provides insights into the early evolution of symbiotic traits.</title>
        <authorList>
            <person name="Miyauchi S."/>
            <person name="Kiss E."/>
            <person name="Kuo A."/>
            <person name="Drula E."/>
            <person name="Kohler A."/>
            <person name="Sanchez-Garcia M."/>
            <person name="Morin E."/>
            <person name="Andreopoulos B."/>
            <person name="Barry K.W."/>
            <person name="Bonito G."/>
            <person name="Buee M."/>
            <person name="Carver A."/>
            <person name="Chen C."/>
            <person name="Cichocki N."/>
            <person name="Clum A."/>
            <person name="Culley D."/>
            <person name="Crous P.W."/>
            <person name="Fauchery L."/>
            <person name="Girlanda M."/>
            <person name="Hayes R.D."/>
            <person name="Keri Z."/>
            <person name="LaButti K."/>
            <person name="Lipzen A."/>
            <person name="Lombard V."/>
            <person name="Magnuson J."/>
            <person name="Maillard F."/>
            <person name="Murat C."/>
            <person name="Nolan M."/>
            <person name="Ohm R.A."/>
            <person name="Pangilinan J."/>
            <person name="Pereira M.F."/>
            <person name="Perotto S."/>
            <person name="Peter M."/>
            <person name="Pfister S."/>
            <person name="Riley R."/>
            <person name="Sitrit Y."/>
            <person name="Stielow J.B."/>
            <person name="Szollosi G."/>
            <person name="Zifcakova L."/>
            <person name="Stursova M."/>
            <person name="Spatafora J.W."/>
            <person name="Tedersoo L."/>
            <person name="Vaario L.M."/>
            <person name="Yamada A."/>
            <person name="Yan M."/>
            <person name="Wang P."/>
            <person name="Xu J."/>
            <person name="Bruns T."/>
            <person name="Baldrian P."/>
            <person name="Vilgalys R."/>
            <person name="Dunand C."/>
            <person name="Henrissat B."/>
            <person name="Grigoriev I.V."/>
            <person name="Hibbett D."/>
            <person name="Nagy L.G."/>
            <person name="Martin F.M."/>
        </authorList>
    </citation>
    <scope>NUCLEOTIDE SEQUENCE</scope>
    <source>
        <strain evidence="1">BED1</strain>
    </source>
</reference>
<sequence length="235" mass="25717">MMADIATPEFLSNLKQLYPPQSTYVTSPWYAVAAITFSASNCPEAVPLVLEYVLKDLDAIGASHADRLAAARKIRDALFKSGMICGFPKVINALILLHEATPPALQDKETLRNPDPSVEELTQAGKAYFDHTYGETAKDTQGLLKDIYPDLGYYVTNLAYGYGYAFMGATSPMETSFAMISALIAIDTPRQIGWHLDGAMRNGATREEVRAVRSIAMQIAKAAGVVWKHDIPDLQ</sequence>
<dbReference type="PANTHER" id="PTHR28180">
    <property type="entry name" value="CONSERVED MITOCHONDRIAL PROTEIN-RELATED"/>
    <property type="match status" value="1"/>
</dbReference>
<dbReference type="InterPro" id="IPR029032">
    <property type="entry name" value="AhpD-like"/>
</dbReference>
<dbReference type="GO" id="GO:0051920">
    <property type="term" value="F:peroxiredoxin activity"/>
    <property type="evidence" value="ECO:0007669"/>
    <property type="project" value="InterPro"/>
</dbReference>
<dbReference type="Gene3D" id="1.20.1290.10">
    <property type="entry name" value="AhpD-like"/>
    <property type="match status" value="1"/>
</dbReference>
<accession>A0AAD4GK21</accession>
<protein>
    <submittedName>
        <fullName evidence="1">AhpD-like protein</fullName>
    </submittedName>
</protein>
<proteinExistence type="predicted"/>
<organism evidence="1 2">
    <name type="scientific">Boletus edulis BED1</name>
    <dbReference type="NCBI Taxonomy" id="1328754"/>
    <lineage>
        <taxon>Eukaryota</taxon>
        <taxon>Fungi</taxon>
        <taxon>Dikarya</taxon>
        <taxon>Basidiomycota</taxon>
        <taxon>Agaricomycotina</taxon>
        <taxon>Agaricomycetes</taxon>
        <taxon>Agaricomycetidae</taxon>
        <taxon>Boletales</taxon>
        <taxon>Boletineae</taxon>
        <taxon>Boletaceae</taxon>
        <taxon>Boletoideae</taxon>
        <taxon>Boletus</taxon>
    </lineage>
</organism>
<gene>
    <name evidence="1" type="ORF">L210DRAFT_1013000</name>
</gene>
<dbReference type="AlphaFoldDB" id="A0AAD4GK21"/>
<evidence type="ECO:0000313" key="2">
    <source>
        <dbReference type="Proteomes" id="UP001194468"/>
    </source>
</evidence>
<dbReference type="EMBL" id="WHUW01000003">
    <property type="protein sequence ID" value="KAF8448782.1"/>
    <property type="molecule type" value="Genomic_DNA"/>
</dbReference>